<keyword evidence="5 8" id="KW-0812">Transmembrane</keyword>
<keyword evidence="3" id="KW-0488">Methylation</keyword>
<dbReference type="GO" id="GO:0015627">
    <property type="term" value="C:type II protein secretion system complex"/>
    <property type="evidence" value="ECO:0007669"/>
    <property type="project" value="InterPro"/>
</dbReference>
<dbReference type="InterPro" id="IPR012902">
    <property type="entry name" value="N_methyl_site"/>
</dbReference>
<evidence type="ECO:0000313" key="10">
    <source>
        <dbReference type="EMBL" id="VAW73716.1"/>
    </source>
</evidence>
<organism evidence="10">
    <name type="scientific">hydrothermal vent metagenome</name>
    <dbReference type="NCBI Taxonomy" id="652676"/>
    <lineage>
        <taxon>unclassified sequences</taxon>
        <taxon>metagenomes</taxon>
        <taxon>ecological metagenomes</taxon>
    </lineage>
</organism>
<protein>
    <recommendedName>
        <fullName evidence="9">General secretion pathway GspH domain-containing protein</fullName>
    </recommendedName>
</protein>
<evidence type="ECO:0000256" key="5">
    <source>
        <dbReference type="ARBA" id="ARBA00022692"/>
    </source>
</evidence>
<dbReference type="PROSITE" id="PS00409">
    <property type="entry name" value="PROKAR_NTER_METHYL"/>
    <property type="match status" value="1"/>
</dbReference>
<keyword evidence="2" id="KW-1003">Cell membrane</keyword>
<evidence type="ECO:0000256" key="3">
    <source>
        <dbReference type="ARBA" id="ARBA00022481"/>
    </source>
</evidence>
<keyword evidence="6 8" id="KW-1133">Transmembrane helix</keyword>
<dbReference type="GO" id="GO:0005886">
    <property type="term" value="C:plasma membrane"/>
    <property type="evidence" value="ECO:0007669"/>
    <property type="project" value="UniProtKB-SubCell"/>
</dbReference>
<dbReference type="SUPFAM" id="SSF54523">
    <property type="entry name" value="Pili subunits"/>
    <property type="match status" value="1"/>
</dbReference>
<evidence type="ECO:0000259" key="9">
    <source>
        <dbReference type="Pfam" id="PF12019"/>
    </source>
</evidence>
<name>A0A3B0YZ89_9ZZZZ</name>
<reference evidence="10" key="1">
    <citation type="submission" date="2018-06" db="EMBL/GenBank/DDBJ databases">
        <authorList>
            <person name="Zhirakovskaya E."/>
        </authorList>
    </citation>
    <scope>NUCLEOTIDE SEQUENCE</scope>
</reference>
<keyword evidence="7 8" id="KW-0472">Membrane</keyword>
<dbReference type="Pfam" id="PF12019">
    <property type="entry name" value="GspH"/>
    <property type="match status" value="1"/>
</dbReference>
<dbReference type="EMBL" id="UOFM01000078">
    <property type="protein sequence ID" value="VAW73716.1"/>
    <property type="molecule type" value="Genomic_DNA"/>
</dbReference>
<dbReference type="InterPro" id="IPR045584">
    <property type="entry name" value="Pilin-like"/>
</dbReference>
<evidence type="ECO:0000256" key="6">
    <source>
        <dbReference type="ARBA" id="ARBA00022989"/>
    </source>
</evidence>
<dbReference type="Pfam" id="PF07963">
    <property type="entry name" value="N_methyl"/>
    <property type="match status" value="1"/>
</dbReference>
<dbReference type="InterPro" id="IPR022346">
    <property type="entry name" value="T2SS_GspH"/>
</dbReference>
<feature type="transmembrane region" description="Helical" evidence="8">
    <location>
        <begin position="12"/>
        <end position="33"/>
    </location>
</feature>
<keyword evidence="4" id="KW-0997">Cell inner membrane</keyword>
<dbReference type="Gene3D" id="3.30.700.10">
    <property type="entry name" value="Glycoprotein, Type 4 Pilin"/>
    <property type="match status" value="1"/>
</dbReference>
<comment type="subcellular location">
    <subcellularLocation>
        <location evidence="1">Cell inner membrane</location>
        <topology evidence="1">Single-pass membrane protein</topology>
    </subcellularLocation>
</comment>
<evidence type="ECO:0000256" key="4">
    <source>
        <dbReference type="ARBA" id="ARBA00022519"/>
    </source>
</evidence>
<gene>
    <name evidence="10" type="ORF">MNBD_GAMMA14-2370</name>
</gene>
<accession>A0A3B0YZ89</accession>
<evidence type="ECO:0000256" key="2">
    <source>
        <dbReference type="ARBA" id="ARBA00022475"/>
    </source>
</evidence>
<dbReference type="NCBIfam" id="TIGR02532">
    <property type="entry name" value="IV_pilin_GFxxxE"/>
    <property type="match status" value="1"/>
</dbReference>
<feature type="domain" description="General secretion pathway GspH" evidence="9">
    <location>
        <begin position="44"/>
        <end position="164"/>
    </location>
</feature>
<sequence>MDDAQHEGFTLVELLIALAIAALLAGIAAPAMARFLDNARLRAATEDIARELVLARSHAYTFRKPVYFNITVTESAWCYGWGEASSCDCSIDNPQTACQTDDSGLIRDHLQTSADYPQIRLMLPTRQGTSRSLRFSPLRGTATATSFSLENRNDQTRIIVSILGRVRTCSPELGGYLAC</sequence>
<evidence type="ECO:0000256" key="8">
    <source>
        <dbReference type="SAM" id="Phobius"/>
    </source>
</evidence>
<dbReference type="GO" id="GO:0015628">
    <property type="term" value="P:protein secretion by the type II secretion system"/>
    <property type="evidence" value="ECO:0007669"/>
    <property type="project" value="InterPro"/>
</dbReference>
<evidence type="ECO:0000256" key="1">
    <source>
        <dbReference type="ARBA" id="ARBA00004377"/>
    </source>
</evidence>
<evidence type="ECO:0000256" key="7">
    <source>
        <dbReference type="ARBA" id="ARBA00023136"/>
    </source>
</evidence>
<dbReference type="AlphaFoldDB" id="A0A3B0YZ89"/>
<proteinExistence type="predicted"/>